<name>A0A494XC64_9BURK</name>
<gene>
    <name evidence="1" type="ORF">D7S89_12105</name>
</gene>
<proteinExistence type="predicted"/>
<evidence type="ECO:0000313" key="2">
    <source>
        <dbReference type="Proteomes" id="UP000280434"/>
    </source>
</evidence>
<sequence length="90" mass="10336">MELPYGLIWSTRVDTATCFGVYWDKKREALISHEELEIARLSLQGGLIWHASGADMFSEGFRLLPDYIEAVDFNQAIYRFDYATGEAVLR</sequence>
<accession>A0A494XC64</accession>
<dbReference type="AlphaFoldDB" id="A0A494XC64"/>
<dbReference type="EMBL" id="RBZV01000004">
    <property type="protein sequence ID" value="RKP48098.1"/>
    <property type="molecule type" value="Genomic_DNA"/>
</dbReference>
<organism evidence="1 2">
    <name type="scientific">Trinickia fusca</name>
    <dbReference type="NCBI Taxonomy" id="2419777"/>
    <lineage>
        <taxon>Bacteria</taxon>
        <taxon>Pseudomonadati</taxon>
        <taxon>Pseudomonadota</taxon>
        <taxon>Betaproteobacteria</taxon>
        <taxon>Burkholderiales</taxon>
        <taxon>Burkholderiaceae</taxon>
        <taxon>Trinickia</taxon>
    </lineage>
</organism>
<reference evidence="1 2" key="1">
    <citation type="submission" date="2018-10" db="EMBL/GenBank/DDBJ databases">
        <title>Paraburkholderia sp. 7MK8-2, isolated from soil.</title>
        <authorList>
            <person name="Gao Z.-H."/>
            <person name="Qiu L.-H."/>
        </authorList>
    </citation>
    <scope>NUCLEOTIDE SEQUENCE [LARGE SCALE GENOMIC DNA]</scope>
    <source>
        <strain evidence="1 2">7MK8-2</strain>
    </source>
</reference>
<evidence type="ECO:0000313" key="1">
    <source>
        <dbReference type="EMBL" id="RKP48098.1"/>
    </source>
</evidence>
<protein>
    <submittedName>
        <fullName evidence="1">Uncharacterized protein</fullName>
    </submittedName>
</protein>
<keyword evidence="2" id="KW-1185">Reference proteome</keyword>
<comment type="caution">
    <text evidence="1">The sequence shown here is derived from an EMBL/GenBank/DDBJ whole genome shotgun (WGS) entry which is preliminary data.</text>
</comment>
<dbReference type="Proteomes" id="UP000280434">
    <property type="component" value="Unassembled WGS sequence"/>
</dbReference>